<keyword evidence="3" id="KW-1185">Reference proteome</keyword>
<evidence type="ECO:0000313" key="3">
    <source>
        <dbReference type="Proteomes" id="UP000181884"/>
    </source>
</evidence>
<dbReference type="InterPro" id="IPR029063">
    <property type="entry name" value="SAM-dependent_MTases_sf"/>
</dbReference>
<name>A0A1L8RIG7_9ENTE</name>
<dbReference type="CDD" id="cd02440">
    <property type="entry name" value="AdoMet_MTases"/>
    <property type="match status" value="1"/>
</dbReference>
<feature type="domain" description="Methyltransferase" evidence="1">
    <location>
        <begin position="9"/>
        <end position="94"/>
    </location>
</feature>
<proteinExistence type="predicted"/>
<evidence type="ECO:0000259" key="1">
    <source>
        <dbReference type="Pfam" id="PF13847"/>
    </source>
</evidence>
<dbReference type="STRING" id="214095.RU97_GL001129"/>
<evidence type="ECO:0000313" key="2">
    <source>
        <dbReference type="EMBL" id="OJG19558.1"/>
    </source>
</evidence>
<gene>
    <name evidence="2" type="ORF">RU97_GL001129</name>
</gene>
<dbReference type="Gene3D" id="3.40.50.150">
    <property type="entry name" value="Vaccinia Virus protein VP39"/>
    <property type="match status" value="1"/>
</dbReference>
<dbReference type="AlphaFoldDB" id="A0A1L8RIG7"/>
<dbReference type="Proteomes" id="UP000181884">
    <property type="component" value="Unassembled WGS sequence"/>
</dbReference>
<reference evidence="2 3" key="1">
    <citation type="submission" date="2014-12" db="EMBL/GenBank/DDBJ databases">
        <title>Draft genome sequences of 29 type strains of Enterococci.</title>
        <authorList>
            <person name="Zhong Z."/>
            <person name="Sun Z."/>
            <person name="Liu W."/>
            <person name="Zhang W."/>
            <person name="Zhang H."/>
        </authorList>
    </citation>
    <scope>NUCLEOTIDE SEQUENCE [LARGE SCALE GENOMIC DNA]</scope>
    <source>
        <strain evidence="2 3">DSM 17029</strain>
    </source>
</reference>
<dbReference type="SUPFAM" id="SSF53335">
    <property type="entry name" value="S-adenosyl-L-methionine-dependent methyltransferases"/>
    <property type="match status" value="1"/>
</dbReference>
<organism evidence="2 3">
    <name type="scientific">Enterococcus canis</name>
    <dbReference type="NCBI Taxonomy" id="214095"/>
    <lineage>
        <taxon>Bacteria</taxon>
        <taxon>Bacillati</taxon>
        <taxon>Bacillota</taxon>
        <taxon>Bacilli</taxon>
        <taxon>Lactobacillales</taxon>
        <taxon>Enterococcaceae</taxon>
        <taxon>Enterococcus</taxon>
    </lineage>
</organism>
<dbReference type="EMBL" id="JXKH01000002">
    <property type="protein sequence ID" value="OJG19558.1"/>
    <property type="molecule type" value="Genomic_DNA"/>
</dbReference>
<protein>
    <recommendedName>
        <fullName evidence="1">Methyltransferase domain-containing protein</fullName>
    </recommendedName>
</protein>
<sequence>MSLGARRGVGFDIAENILEQAKVTAAKANIVNCDFVAENILDIPDSYHQQFDFIFFTIGAITWFQDLEALFAKVAACLKADGVMLLHDFHPFMNMLPLPGEEDFDGKNLNRVSYSYFRTEPWIEDEGMSYMSETYASKEFTSFSHTMANIVTSIVQNNLKITKLKEFDYDIGLTDVYDKRGFSLSFLLISRKGGIH</sequence>
<accession>A0A1L8RIG7</accession>
<dbReference type="InterPro" id="IPR025714">
    <property type="entry name" value="Methyltranfer_dom"/>
</dbReference>
<comment type="caution">
    <text evidence="2">The sequence shown here is derived from an EMBL/GenBank/DDBJ whole genome shotgun (WGS) entry which is preliminary data.</text>
</comment>
<dbReference type="Pfam" id="PF13847">
    <property type="entry name" value="Methyltransf_31"/>
    <property type="match status" value="1"/>
</dbReference>